<name>A0AA96GI51_9BACT</name>
<evidence type="ECO:0000313" key="2">
    <source>
        <dbReference type="Proteomes" id="UP001302494"/>
    </source>
</evidence>
<organism evidence="1 2">
    <name type="scientific">Candidatus Nitrospira neomarina</name>
    <dbReference type="NCBI Taxonomy" id="3020899"/>
    <lineage>
        <taxon>Bacteria</taxon>
        <taxon>Pseudomonadati</taxon>
        <taxon>Nitrospirota</taxon>
        <taxon>Nitrospiria</taxon>
        <taxon>Nitrospirales</taxon>
        <taxon>Nitrospiraceae</taxon>
        <taxon>Nitrospira</taxon>
    </lineage>
</organism>
<keyword evidence="2" id="KW-1185">Reference proteome</keyword>
<protein>
    <submittedName>
        <fullName evidence="1">Uncharacterized protein</fullName>
    </submittedName>
</protein>
<accession>A0AA96GI51</accession>
<dbReference type="KEGG" id="nneo:PQG83_19470"/>
<dbReference type="AlphaFoldDB" id="A0AA96GI51"/>
<sequence length="64" mass="7224">MDRDFVVAVAVRKSLGDQGITRVLRGVKKHCRVLAALESGEHRHGMIVLWMGDDKYHPGFPPRN</sequence>
<reference evidence="1 2" key="1">
    <citation type="submission" date="2023-01" db="EMBL/GenBank/DDBJ databases">
        <title>Cultivation and genomic characterization of new, ubiquitous marine nitrite-oxidizing bacteria from the Nitrospirales.</title>
        <authorList>
            <person name="Mueller A.J."/>
            <person name="Daebeler A."/>
            <person name="Herbold C.W."/>
            <person name="Kirkegaard R.H."/>
            <person name="Daims H."/>
        </authorList>
    </citation>
    <scope>NUCLEOTIDE SEQUENCE [LARGE SCALE GENOMIC DNA]</scope>
    <source>
        <strain evidence="1 2">DK</strain>
    </source>
</reference>
<evidence type="ECO:0000313" key="1">
    <source>
        <dbReference type="EMBL" id="WNM61898.1"/>
    </source>
</evidence>
<gene>
    <name evidence="1" type="ORF">PQG83_19470</name>
</gene>
<dbReference type="Proteomes" id="UP001302494">
    <property type="component" value="Chromosome"/>
</dbReference>
<dbReference type="EMBL" id="CP116968">
    <property type="protein sequence ID" value="WNM61898.1"/>
    <property type="molecule type" value="Genomic_DNA"/>
</dbReference>
<proteinExistence type="predicted"/>